<dbReference type="PANTHER" id="PTHR10083:SF374">
    <property type="entry name" value="BPTI_KUNITZ INHIBITOR DOMAIN-CONTAINING PROTEIN"/>
    <property type="match status" value="1"/>
</dbReference>
<keyword evidence="5" id="KW-0732">Signal</keyword>
<dbReference type="PRINTS" id="PR00759">
    <property type="entry name" value="BASICPTASE"/>
</dbReference>
<proteinExistence type="predicted"/>
<dbReference type="Gene3D" id="4.10.410.10">
    <property type="entry name" value="Pancreatic trypsin inhibitor Kunitz domain"/>
    <property type="match status" value="1"/>
</dbReference>
<protein>
    <recommendedName>
        <fullName evidence="6">BPTI/Kunitz inhibitor domain-containing protein</fullName>
    </recommendedName>
</protein>
<evidence type="ECO:0000256" key="1">
    <source>
        <dbReference type="ARBA" id="ARBA00022690"/>
    </source>
</evidence>
<dbReference type="CDD" id="cd00109">
    <property type="entry name" value="Kunitz-type"/>
    <property type="match status" value="1"/>
</dbReference>
<dbReference type="InterPro" id="IPR002223">
    <property type="entry name" value="Kunitz_BPTI"/>
</dbReference>
<feature type="compositionally biased region" description="Polar residues" evidence="4">
    <location>
        <begin position="171"/>
        <end position="180"/>
    </location>
</feature>
<keyword evidence="8" id="KW-1185">Reference proteome</keyword>
<dbReference type="InterPro" id="IPR020901">
    <property type="entry name" value="Prtase_inh_Kunz-CS"/>
</dbReference>
<accession>A0A1A9ZNA4</accession>
<dbReference type="STRING" id="7398.A0A1A9ZNA4"/>
<evidence type="ECO:0000259" key="6">
    <source>
        <dbReference type="PROSITE" id="PS50279"/>
    </source>
</evidence>
<feature type="signal peptide" evidence="5">
    <location>
        <begin position="1"/>
        <end position="27"/>
    </location>
</feature>
<dbReference type="EnsemblMetazoa" id="GPAI019954-RA">
    <property type="protein sequence ID" value="GPAI019954-PA"/>
    <property type="gene ID" value="GPAI019954"/>
</dbReference>
<reference evidence="8" key="1">
    <citation type="submission" date="2014-03" db="EMBL/GenBank/DDBJ databases">
        <authorList>
            <person name="Aksoy S."/>
            <person name="Warren W."/>
            <person name="Wilson R.K."/>
        </authorList>
    </citation>
    <scope>NUCLEOTIDE SEQUENCE [LARGE SCALE GENOMIC DNA]</scope>
    <source>
        <strain evidence="8">IAEA</strain>
    </source>
</reference>
<evidence type="ECO:0000313" key="8">
    <source>
        <dbReference type="Proteomes" id="UP000092445"/>
    </source>
</evidence>
<reference evidence="7" key="2">
    <citation type="submission" date="2020-05" db="UniProtKB">
        <authorList>
            <consortium name="EnsemblMetazoa"/>
        </authorList>
    </citation>
    <scope>IDENTIFICATION</scope>
    <source>
        <strain evidence="7">IAEA</strain>
    </source>
</reference>
<dbReference type="PROSITE" id="PS00280">
    <property type="entry name" value="BPTI_KUNITZ_1"/>
    <property type="match status" value="1"/>
</dbReference>
<feature type="domain" description="BPTI/Kunitz inhibitor" evidence="6">
    <location>
        <begin position="45"/>
        <end position="95"/>
    </location>
</feature>
<dbReference type="GO" id="GO:0005615">
    <property type="term" value="C:extracellular space"/>
    <property type="evidence" value="ECO:0007669"/>
    <property type="project" value="TreeGrafter"/>
</dbReference>
<evidence type="ECO:0000256" key="3">
    <source>
        <dbReference type="ARBA" id="ARBA00023157"/>
    </source>
</evidence>
<keyword evidence="3" id="KW-1015">Disulfide bond</keyword>
<evidence type="ECO:0000256" key="2">
    <source>
        <dbReference type="ARBA" id="ARBA00022900"/>
    </source>
</evidence>
<feature type="compositionally biased region" description="Polar residues" evidence="4">
    <location>
        <begin position="112"/>
        <end position="122"/>
    </location>
</feature>
<dbReference type="AlphaFoldDB" id="A0A1A9ZNA4"/>
<dbReference type="Pfam" id="PF00014">
    <property type="entry name" value="Kunitz_BPTI"/>
    <property type="match status" value="1"/>
</dbReference>
<feature type="chain" id="PRO_5008403079" description="BPTI/Kunitz inhibitor domain-containing protein" evidence="5">
    <location>
        <begin position="28"/>
        <end position="247"/>
    </location>
</feature>
<dbReference type="PROSITE" id="PS50279">
    <property type="entry name" value="BPTI_KUNITZ_2"/>
    <property type="match status" value="1"/>
</dbReference>
<dbReference type="PANTHER" id="PTHR10083">
    <property type="entry name" value="KUNITZ-TYPE PROTEASE INHIBITOR-RELATED"/>
    <property type="match status" value="1"/>
</dbReference>
<feature type="compositionally biased region" description="Acidic residues" evidence="4">
    <location>
        <begin position="235"/>
        <end position="247"/>
    </location>
</feature>
<name>A0A1A9ZNA4_GLOPL</name>
<dbReference type="Proteomes" id="UP000092445">
    <property type="component" value="Unassembled WGS sequence"/>
</dbReference>
<keyword evidence="1" id="KW-0646">Protease inhibitor</keyword>
<sequence>MHFLTVAFSQGILLLLIQPLAVKQAEGLTVGLYGPDRYEGLPEVCLEPMDFGYCRAKVKRFYFDIRRMKCSMFYWGGCAGNDNNFKSIEECNKFCVSAYDDNNRISYDDNSNRASLSKSQPEQEPLAPRHQKQREKRPINKLSRTKYDFRETTSPRYNAYHINNNSNNNNRGSTIVKSTTPRLSVKTKTYFKENTTNFNNASSSNSSGSLLTASSRSYHQNNAAKDYVDSHNNNDDDNFGEEEDYDN</sequence>
<dbReference type="SUPFAM" id="SSF57362">
    <property type="entry name" value="BPTI-like"/>
    <property type="match status" value="1"/>
</dbReference>
<dbReference type="InterPro" id="IPR036880">
    <property type="entry name" value="Kunitz_BPTI_sf"/>
</dbReference>
<dbReference type="GO" id="GO:0004867">
    <property type="term" value="F:serine-type endopeptidase inhibitor activity"/>
    <property type="evidence" value="ECO:0007669"/>
    <property type="project" value="UniProtKB-KW"/>
</dbReference>
<evidence type="ECO:0000256" key="5">
    <source>
        <dbReference type="SAM" id="SignalP"/>
    </source>
</evidence>
<evidence type="ECO:0000256" key="4">
    <source>
        <dbReference type="SAM" id="MobiDB-lite"/>
    </source>
</evidence>
<feature type="region of interest" description="Disordered" evidence="4">
    <location>
        <begin position="218"/>
        <end position="247"/>
    </location>
</feature>
<dbReference type="SMART" id="SM00131">
    <property type="entry name" value="KU"/>
    <property type="match status" value="1"/>
</dbReference>
<dbReference type="InterPro" id="IPR050098">
    <property type="entry name" value="TFPI/VKTCI-like"/>
</dbReference>
<organism evidence="7 8">
    <name type="scientific">Glossina pallidipes</name>
    <name type="common">Tsetse fly</name>
    <dbReference type="NCBI Taxonomy" id="7398"/>
    <lineage>
        <taxon>Eukaryota</taxon>
        <taxon>Metazoa</taxon>
        <taxon>Ecdysozoa</taxon>
        <taxon>Arthropoda</taxon>
        <taxon>Hexapoda</taxon>
        <taxon>Insecta</taxon>
        <taxon>Pterygota</taxon>
        <taxon>Neoptera</taxon>
        <taxon>Endopterygota</taxon>
        <taxon>Diptera</taxon>
        <taxon>Brachycera</taxon>
        <taxon>Muscomorpha</taxon>
        <taxon>Hippoboscoidea</taxon>
        <taxon>Glossinidae</taxon>
        <taxon>Glossina</taxon>
    </lineage>
</organism>
<evidence type="ECO:0000313" key="7">
    <source>
        <dbReference type="EnsemblMetazoa" id="GPAI019954-PA"/>
    </source>
</evidence>
<keyword evidence="2" id="KW-0722">Serine protease inhibitor</keyword>
<feature type="region of interest" description="Disordered" evidence="4">
    <location>
        <begin position="107"/>
        <end position="180"/>
    </location>
</feature>
<dbReference type="VEuPathDB" id="VectorBase:GPAI019954"/>